<accession>A0A2P8HNJ9</accession>
<dbReference type="InterPro" id="IPR037165">
    <property type="entry name" value="AldOxase/xan_DH_Mopterin-bd_sf"/>
</dbReference>
<reference evidence="2 3" key="1">
    <citation type="submission" date="2018-03" db="EMBL/GenBank/DDBJ databases">
        <title>Genomic Encyclopedia of Archaeal and Bacterial Type Strains, Phase II (KMG-II): from individual species to whole genera.</title>
        <authorList>
            <person name="Goeker M."/>
        </authorList>
    </citation>
    <scope>NUCLEOTIDE SEQUENCE [LARGE SCALE GENOMIC DNA]</scope>
    <source>
        <strain evidence="2 3">DSM 24859</strain>
    </source>
</reference>
<dbReference type="Pfam" id="PF20256">
    <property type="entry name" value="MoCoBD_2"/>
    <property type="match status" value="1"/>
</dbReference>
<evidence type="ECO:0000259" key="1">
    <source>
        <dbReference type="SMART" id="SM01008"/>
    </source>
</evidence>
<feature type="domain" description="Aldehyde oxidase/xanthine dehydrogenase a/b hammerhead" evidence="1">
    <location>
        <begin position="20"/>
        <end position="130"/>
    </location>
</feature>
<dbReference type="GO" id="GO:0016491">
    <property type="term" value="F:oxidoreductase activity"/>
    <property type="evidence" value="ECO:0007669"/>
    <property type="project" value="InterPro"/>
</dbReference>
<dbReference type="SMART" id="SM01008">
    <property type="entry name" value="Ald_Xan_dh_C"/>
    <property type="match status" value="1"/>
</dbReference>
<dbReference type="SUPFAM" id="SSF54665">
    <property type="entry name" value="CO dehydrogenase molybdoprotein N-domain-like"/>
    <property type="match status" value="1"/>
</dbReference>
<protein>
    <submittedName>
        <fullName evidence="2">Xanthine dehydrogenase YagR molybdenum-binding subunit</fullName>
    </submittedName>
</protein>
<gene>
    <name evidence="2" type="ORF">CLV51_102659</name>
</gene>
<dbReference type="Pfam" id="PF01315">
    <property type="entry name" value="Ald_Xan_dh_C"/>
    <property type="match status" value="1"/>
</dbReference>
<name>A0A2P8HNJ9_CHINA</name>
<dbReference type="OrthoDB" id="9759099at2"/>
<evidence type="ECO:0000313" key="2">
    <source>
        <dbReference type="EMBL" id="PSL47799.1"/>
    </source>
</evidence>
<dbReference type="InterPro" id="IPR000674">
    <property type="entry name" value="Ald_Oxase/Xan_DH_a/b"/>
</dbReference>
<dbReference type="EMBL" id="PYAW01000002">
    <property type="protein sequence ID" value="PSL47799.1"/>
    <property type="molecule type" value="Genomic_DNA"/>
</dbReference>
<dbReference type="GO" id="GO:0005506">
    <property type="term" value="F:iron ion binding"/>
    <property type="evidence" value="ECO:0007669"/>
    <property type="project" value="InterPro"/>
</dbReference>
<dbReference type="Pfam" id="PF02738">
    <property type="entry name" value="MoCoBD_1"/>
    <property type="match status" value="1"/>
</dbReference>
<keyword evidence="3" id="KW-1185">Reference proteome</keyword>
<dbReference type="InterPro" id="IPR046867">
    <property type="entry name" value="AldOxase/xan_DH_MoCoBD2"/>
</dbReference>
<dbReference type="PANTHER" id="PTHR11908:SF153">
    <property type="entry name" value="DEHYDROGENASE"/>
    <property type="match status" value="1"/>
</dbReference>
<dbReference type="Gene3D" id="3.30.365.10">
    <property type="entry name" value="Aldehyde oxidase/xanthine dehydrogenase, molybdopterin binding domain"/>
    <property type="match status" value="4"/>
</dbReference>
<dbReference type="RefSeq" id="WP_106528225.1">
    <property type="nucleotide sequence ID" value="NZ_PYAW01000002.1"/>
</dbReference>
<evidence type="ECO:0000313" key="3">
    <source>
        <dbReference type="Proteomes" id="UP000240971"/>
    </source>
</evidence>
<proteinExistence type="predicted"/>
<dbReference type="Proteomes" id="UP000240971">
    <property type="component" value="Unassembled WGS sequence"/>
</dbReference>
<dbReference type="InterPro" id="IPR008274">
    <property type="entry name" value="AldOxase/xan_DH_MoCoBD1"/>
</dbReference>
<dbReference type="SUPFAM" id="SSF56003">
    <property type="entry name" value="Molybdenum cofactor-binding domain"/>
    <property type="match status" value="1"/>
</dbReference>
<dbReference type="AlphaFoldDB" id="A0A2P8HNJ9"/>
<dbReference type="InterPro" id="IPR016208">
    <property type="entry name" value="Ald_Oxase/xanthine_DH-like"/>
</dbReference>
<sequence>MKKQQVGQSMDRVDGRLKVTGGAKYFADHQLEDLLYAALVCSPISNGHIKSIDATKALRAPGVADVVSHLNAPPVPGYKQENKNPKQGLKIFNDDRIYSNGQPVAIVVANTLERAVHAASLVQVLYSQETHHTEMSNNMDKAFQNNGMKDYVRGEADAWKKAPVTLEAEYTMPIEVHNPMELAGIVAHWDTPDTLTLYAKTQGVKSVQQTLKELFQIPEQNITVHAPFVGGAFGMALRVWPLEVATILAAKKIRKPVKLVITREQMFTLVGYRPQATQKISIGATIDGKLTGITHEAVAITSPYEDFTEGIVGMSKFMYACPNVNTKYQLVPLNISTPVWMRGPGEATGAFALESAMDELAYKLHIDPLEFRIRNHADTDPEKNLPYSSKYLKEAYQMGAEKIGWFQRNPEPRAMKEDDMLVGYGMSSGAFGAYRGKATANAILKADGSLVLRSAAADIGPGTATAMVQIAADATGIDPAKITFLLGESAYPEAPRQGGSSTVSTVGSVVNDVCKTLQQKLGELAINHLPAFKNAKPEDIIYEDGQLLLTSDRSVKISYQEVLHQQSLPELLVTTTSQSGDERKKYSMYSFSVHFAKVHVHPATGVVSIKHVVSVADSGTIVNSKTAASQMIGGVVGGIGMALTEEAIMDHRFGRFVNNNYADYHVPVNADVPPTDVLFINKKDPYINPMGAKGMGEIALIGFAAAVSNAVFHATGKRIRDLPITPDKVMQEKNEI</sequence>
<comment type="caution">
    <text evidence="2">The sequence shown here is derived from an EMBL/GenBank/DDBJ whole genome shotgun (WGS) entry which is preliminary data.</text>
</comment>
<dbReference type="InterPro" id="IPR036856">
    <property type="entry name" value="Ald_Oxase/Xan_DH_a/b_sf"/>
</dbReference>
<dbReference type="Gene3D" id="3.90.1170.50">
    <property type="entry name" value="Aldehyde oxidase/xanthine dehydrogenase, a/b hammerhead"/>
    <property type="match status" value="1"/>
</dbReference>
<organism evidence="2 3">
    <name type="scientific">Chitinophaga niastensis</name>
    <dbReference type="NCBI Taxonomy" id="536980"/>
    <lineage>
        <taxon>Bacteria</taxon>
        <taxon>Pseudomonadati</taxon>
        <taxon>Bacteroidota</taxon>
        <taxon>Chitinophagia</taxon>
        <taxon>Chitinophagales</taxon>
        <taxon>Chitinophagaceae</taxon>
        <taxon>Chitinophaga</taxon>
    </lineage>
</organism>
<dbReference type="PANTHER" id="PTHR11908">
    <property type="entry name" value="XANTHINE DEHYDROGENASE"/>
    <property type="match status" value="1"/>
</dbReference>